<dbReference type="InterPro" id="IPR001173">
    <property type="entry name" value="Glyco_trans_2-like"/>
</dbReference>
<feature type="domain" description="Glycosyltransferase 2-like" evidence="1">
    <location>
        <begin position="5"/>
        <end position="134"/>
    </location>
</feature>
<evidence type="ECO:0000313" key="2">
    <source>
        <dbReference type="EMBL" id="GAA1797903.1"/>
    </source>
</evidence>
<dbReference type="Proteomes" id="UP001500218">
    <property type="component" value="Unassembled WGS sequence"/>
</dbReference>
<proteinExistence type="predicted"/>
<keyword evidence="3" id="KW-1185">Reference proteome</keyword>
<protein>
    <recommendedName>
        <fullName evidence="1">Glycosyltransferase 2-like domain-containing protein</fullName>
    </recommendedName>
</protein>
<accession>A0ABP4Y1A4</accession>
<comment type="caution">
    <text evidence="2">The sequence shown here is derived from an EMBL/GenBank/DDBJ whole genome shotgun (WGS) entry which is preliminary data.</text>
</comment>
<reference evidence="3" key="1">
    <citation type="journal article" date="2019" name="Int. J. Syst. Evol. Microbiol.">
        <title>The Global Catalogue of Microorganisms (GCM) 10K type strain sequencing project: providing services to taxonomists for standard genome sequencing and annotation.</title>
        <authorList>
            <consortium name="The Broad Institute Genomics Platform"/>
            <consortium name="The Broad Institute Genome Sequencing Center for Infectious Disease"/>
            <person name="Wu L."/>
            <person name="Ma J."/>
        </authorList>
    </citation>
    <scope>NUCLEOTIDE SEQUENCE [LARGE SCALE GENOMIC DNA]</scope>
    <source>
        <strain evidence="3">JCM 13250</strain>
    </source>
</reference>
<gene>
    <name evidence="2" type="ORF">GCM10009682_19470</name>
</gene>
<dbReference type="Pfam" id="PF00535">
    <property type="entry name" value="Glycos_transf_2"/>
    <property type="match status" value="1"/>
</dbReference>
<dbReference type="InterPro" id="IPR029044">
    <property type="entry name" value="Nucleotide-diphossugar_trans"/>
</dbReference>
<evidence type="ECO:0000259" key="1">
    <source>
        <dbReference type="Pfam" id="PF00535"/>
    </source>
</evidence>
<dbReference type="Gene3D" id="3.90.550.10">
    <property type="entry name" value="Spore Coat Polysaccharide Biosynthesis Protein SpsA, Chain A"/>
    <property type="match status" value="1"/>
</dbReference>
<sequence>MPALSVIVPVHGVEPYLRQCLDSVLTQSFTDLELIAVDDASPDNCGQILDGYATRDPRVRVIHLDRNVGQGPARGAGFATATGDYVWFIDSDDWLAEGAVAAILDRIRATAADMLLLDSAFVAGGESTVHPMQPPPGVPEVFRFLDWPGAFHNPAPWTRVVTRELVVRAGLPFHPGWHQDVPFTFALLVAAQRIALLRRVCYFYRTGRPGSITAKPAEARCRMLIEQSRRVYEHLDSRRLPPDDPLRGVATQWLVLRGFVGSAQPDLPAPVRRAIFAQFAAAYRRHGRATPAIGLGDAVRRRVLGSGSWWTYRAYAAAGATRRLIRRSPTGRG</sequence>
<dbReference type="SUPFAM" id="SSF53448">
    <property type="entry name" value="Nucleotide-diphospho-sugar transferases"/>
    <property type="match status" value="1"/>
</dbReference>
<dbReference type="RefSeq" id="WP_344128581.1">
    <property type="nucleotide sequence ID" value="NZ_BAAALT010000050.1"/>
</dbReference>
<organism evidence="2 3">
    <name type="scientific">Luedemannella flava</name>
    <dbReference type="NCBI Taxonomy" id="349316"/>
    <lineage>
        <taxon>Bacteria</taxon>
        <taxon>Bacillati</taxon>
        <taxon>Actinomycetota</taxon>
        <taxon>Actinomycetes</taxon>
        <taxon>Micromonosporales</taxon>
        <taxon>Micromonosporaceae</taxon>
        <taxon>Luedemannella</taxon>
    </lineage>
</organism>
<dbReference type="CDD" id="cd00761">
    <property type="entry name" value="Glyco_tranf_GTA_type"/>
    <property type="match status" value="1"/>
</dbReference>
<dbReference type="PANTHER" id="PTHR22916:SF3">
    <property type="entry name" value="UDP-GLCNAC:BETAGAL BETA-1,3-N-ACETYLGLUCOSAMINYLTRANSFERASE-LIKE PROTEIN 1"/>
    <property type="match status" value="1"/>
</dbReference>
<dbReference type="EMBL" id="BAAALT010000050">
    <property type="protein sequence ID" value="GAA1797903.1"/>
    <property type="molecule type" value="Genomic_DNA"/>
</dbReference>
<evidence type="ECO:0000313" key="3">
    <source>
        <dbReference type="Proteomes" id="UP001500218"/>
    </source>
</evidence>
<name>A0ABP4Y1A4_9ACTN</name>
<dbReference type="PANTHER" id="PTHR22916">
    <property type="entry name" value="GLYCOSYLTRANSFERASE"/>
    <property type="match status" value="1"/>
</dbReference>